<evidence type="ECO:0000313" key="2">
    <source>
        <dbReference type="Proteomes" id="UP000823674"/>
    </source>
</evidence>
<dbReference type="EMBL" id="JADBGQ010000003">
    <property type="protein sequence ID" value="KAG5407336.1"/>
    <property type="molecule type" value="Genomic_DNA"/>
</dbReference>
<evidence type="ECO:0008006" key="3">
    <source>
        <dbReference type="Google" id="ProtNLM"/>
    </source>
</evidence>
<reference evidence="1 2" key="1">
    <citation type="submission" date="2021-03" db="EMBL/GenBank/DDBJ databases">
        <authorList>
            <person name="King G.J."/>
            <person name="Bancroft I."/>
            <person name="Baten A."/>
            <person name="Bloomfield J."/>
            <person name="Borpatragohain P."/>
            <person name="He Z."/>
            <person name="Irish N."/>
            <person name="Irwin J."/>
            <person name="Liu K."/>
            <person name="Mauleon R.P."/>
            <person name="Moore J."/>
            <person name="Morris R."/>
            <person name="Ostergaard L."/>
            <person name="Wang B."/>
            <person name="Wells R."/>
        </authorList>
    </citation>
    <scope>NUCLEOTIDE SEQUENCE [LARGE SCALE GENOMIC DNA]</scope>
    <source>
        <strain evidence="1">R-o-18</strain>
        <tissue evidence="1">Leaf</tissue>
    </source>
</reference>
<comment type="caution">
    <text evidence="1">The sequence shown here is derived from an EMBL/GenBank/DDBJ whole genome shotgun (WGS) entry which is preliminary data.</text>
</comment>
<organism evidence="1 2">
    <name type="scientific">Brassica rapa subsp. trilocularis</name>
    <dbReference type="NCBI Taxonomy" id="1813537"/>
    <lineage>
        <taxon>Eukaryota</taxon>
        <taxon>Viridiplantae</taxon>
        <taxon>Streptophyta</taxon>
        <taxon>Embryophyta</taxon>
        <taxon>Tracheophyta</taxon>
        <taxon>Spermatophyta</taxon>
        <taxon>Magnoliopsida</taxon>
        <taxon>eudicotyledons</taxon>
        <taxon>Gunneridae</taxon>
        <taxon>Pentapetalae</taxon>
        <taxon>rosids</taxon>
        <taxon>malvids</taxon>
        <taxon>Brassicales</taxon>
        <taxon>Brassicaceae</taxon>
        <taxon>Brassiceae</taxon>
        <taxon>Brassica</taxon>
    </lineage>
</organism>
<name>A0ABQ7NAU9_BRACM</name>
<evidence type="ECO:0000313" key="1">
    <source>
        <dbReference type="EMBL" id="KAG5407336.1"/>
    </source>
</evidence>
<sequence length="240" mass="27026">MFLSFWLRHVINSVKESATPVLPFKTSRLISKLTRSPFGVSAVPRKIFVLPHPLIKHWIFVLRNDQTHSPIFRFVQIQPLLGSAIEFKNKYSGTCFRRTSAGCLGTRYNRWEAYQNQLGLCPSAQPEADYQPLSSQLSICSGASVTKVNNGTQLNLLAMVNAQIHLSEMKPGRSKQNVKKGGKLIGLTWCMLQKSVKASFSPLYATLTSLFISSSHTRTFKLFINAKKQNIIIKQKNINL</sequence>
<accession>A0ABQ7NAU9</accession>
<keyword evidence="2" id="KW-1185">Reference proteome</keyword>
<proteinExistence type="predicted"/>
<dbReference type="Proteomes" id="UP000823674">
    <property type="component" value="Chromosome A03"/>
</dbReference>
<protein>
    <recommendedName>
        <fullName evidence="3">Ubiquitin-like protease family profile domain-containing protein</fullName>
    </recommendedName>
</protein>
<gene>
    <name evidence="1" type="primary">A03g507990.1_BraROA</name>
    <name evidence="1" type="ORF">IGI04_013455</name>
</gene>